<dbReference type="EMBL" id="KV428041">
    <property type="protein sequence ID" value="KZT39827.1"/>
    <property type="molecule type" value="Genomic_DNA"/>
</dbReference>
<name>A0A166EQF0_9AGAM</name>
<evidence type="ECO:0000313" key="2">
    <source>
        <dbReference type="Proteomes" id="UP000076798"/>
    </source>
</evidence>
<sequence>MIVQLYEQDLENVNARKRLQLTLGLGQINRRCRRVILSQRSVWSVIYLTWPSKIVDLYLQRSRILDTERSDLTIRLDTRESGSSHRKAKLERWTKFLRQEMSNIQQLELKAHCEDSNSEFLKAVDIPAPRLQSFTLHLDTGMDSIRSMFDRQAPLLRTARLYTDVPHDLSPFPVLQQLWLRVGAANAAGVLETLRNAPTLKEIAIVGASDLIDLPVPLNPRHPIQLPACSALAIKSMTSCWVRYIISNVVCPQLECLDVREGLASAPDNPFLMSIFATLSLLSSMYRSIPAEHRTTDVYLQLRQHRFIVCIPGYRFETEWDVYFRNDTVKLVDTISSAIVALITSLNLEPDELTIDNRIARPCRNRQAPLSLVKADLHRILHRIFPTFSPVRGLGIMGTVTLVSPAILSRQTNLPNLSVVGVSRKLNKSNVEALNKIITTRQLRFVYC</sequence>
<evidence type="ECO:0008006" key="3">
    <source>
        <dbReference type="Google" id="ProtNLM"/>
    </source>
</evidence>
<reference evidence="1 2" key="1">
    <citation type="journal article" date="2016" name="Mol. Biol. Evol.">
        <title>Comparative Genomics of Early-Diverging Mushroom-Forming Fungi Provides Insights into the Origins of Lignocellulose Decay Capabilities.</title>
        <authorList>
            <person name="Nagy L.G."/>
            <person name="Riley R."/>
            <person name="Tritt A."/>
            <person name="Adam C."/>
            <person name="Daum C."/>
            <person name="Floudas D."/>
            <person name="Sun H."/>
            <person name="Yadav J.S."/>
            <person name="Pangilinan J."/>
            <person name="Larsson K.H."/>
            <person name="Matsuura K."/>
            <person name="Barry K."/>
            <person name="Labutti K."/>
            <person name="Kuo R."/>
            <person name="Ohm R.A."/>
            <person name="Bhattacharya S.S."/>
            <person name="Shirouzu T."/>
            <person name="Yoshinaga Y."/>
            <person name="Martin F.M."/>
            <person name="Grigoriev I.V."/>
            <person name="Hibbett D.S."/>
        </authorList>
    </citation>
    <scope>NUCLEOTIDE SEQUENCE [LARGE SCALE GENOMIC DNA]</scope>
    <source>
        <strain evidence="1 2">HHB10207 ss-3</strain>
    </source>
</reference>
<dbReference type="Proteomes" id="UP000076798">
    <property type="component" value="Unassembled WGS sequence"/>
</dbReference>
<keyword evidence="2" id="KW-1185">Reference proteome</keyword>
<organism evidence="1 2">
    <name type="scientific">Sistotremastrum suecicum HHB10207 ss-3</name>
    <dbReference type="NCBI Taxonomy" id="1314776"/>
    <lineage>
        <taxon>Eukaryota</taxon>
        <taxon>Fungi</taxon>
        <taxon>Dikarya</taxon>
        <taxon>Basidiomycota</taxon>
        <taxon>Agaricomycotina</taxon>
        <taxon>Agaricomycetes</taxon>
        <taxon>Sistotremastrales</taxon>
        <taxon>Sistotremastraceae</taxon>
        <taxon>Sistotremastrum</taxon>
    </lineage>
</organism>
<protein>
    <recommendedName>
        <fullName evidence="3">F-box domain-containing protein</fullName>
    </recommendedName>
</protein>
<dbReference type="AlphaFoldDB" id="A0A166EQF0"/>
<accession>A0A166EQF0</accession>
<evidence type="ECO:0000313" key="1">
    <source>
        <dbReference type="EMBL" id="KZT39827.1"/>
    </source>
</evidence>
<proteinExistence type="predicted"/>
<dbReference type="OrthoDB" id="2269034at2759"/>
<gene>
    <name evidence="1" type="ORF">SISSUDRAFT_1060880</name>
</gene>